<feature type="compositionally biased region" description="Acidic residues" evidence="6">
    <location>
        <begin position="101"/>
        <end position="136"/>
    </location>
</feature>
<feature type="compositionally biased region" description="Polar residues" evidence="6">
    <location>
        <begin position="874"/>
        <end position="884"/>
    </location>
</feature>
<feature type="region of interest" description="Disordered" evidence="6">
    <location>
        <begin position="809"/>
        <end position="966"/>
    </location>
</feature>
<feature type="compositionally biased region" description="Low complexity" evidence="6">
    <location>
        <begin position="1089"/>
        <end position="1098"/>
    </location>
</feature>
<dbReference type="Gene3D" id="1.10.245.10">
    <property type="entry name" value="SWIB/MDM2 domain"/>
    <property type="match status" value="1"/>
</dbReference>
<dbReference type="InterPro" id="IPR003169">
    <property type="entry name" value="GYF"/>
</dbReference>
<dbReference type="SMART" id="SM00151">
    <property type="entry name" value="SWIB"/>
    <property type="match status" value="1"/>
</dbReference>
<dbReference type="PROSITE" id="PS50829">
    <property type="entry name" value="GYF"/>
    <property type="match status" value="1"/>
</dbReference>
<dbReference type="CDD" id="cd19757">
    <property type="entry name" value="Bbox1"/>
    <property type="match status" value="1"/>
</dbReference>
<dbReference type="InterPro" id="IPR019835">
    <property type="entry name" value="SWIB_domain"/>
</dbReference>
<keyword evidence="12" id="KW-1185">Reference proteome</keyword>
<dbReference type="SUPFAM" id="SSF159042">
    <property type="entry name" value="Plus3-like"/>
    <property type="match status" value="1"/>
</dbReference>
<dbReference type="InterPro" id="IPR036885">
    <property type="entry name" value="SWIB_MDM2_dom_sf"/>
</dbReference>
<dbReference type="SMART" id="SM00444">
    <property type="entry name" value="GYF"/>
    <property type="match status" value="1"/>
</dbReference>
<accession>A0AAP0J8L8</accession>
<gene>
    <name evidence="11" type="ORF">Sjap_010204</name>
</gene>
<feature type="compositionally biased region" description="Polar residues" evidence="6">
    <location>
        <begin position="906"/>
        <end position="947"/>
    </location>
</feature>
<dbReference type="InterPro" id="IPR035445">
    <property type="entry name" value="GYF-like_dom_sf"/>
</dbReference>
<dbReference type="EMBL" id="JBBNAE010000004">
    <property type="protein sequence ID" value="KAK9129717.1"/>
    <property type="molecule type" value="Genomic_DNA"/>
</dbReference>
<dbReference type="GO" id="GO:0008270">
    <property type="term" value="F:zinc ion binding"/>
    <property type="evidence" value="ECO:0007669"/>
    <property type="project" value="UniProtKB-KW"/>
</dbReference>
<feature type="region of interest" description="Disordered" evidence="6">
    <location>
        <begin position="101"/>
        <end position="163"/>
    </location>
</feature>
<feature type="compositionally biased region" description="Low complexity" evidence="6">
    <location>
        <begin position="1371"/>
        <end position="1390"/>
    </location>
</feature>
<keyword evidence="4" id="KW-0238">DNA-binding</keyword>
<dbReference type="SMART" id="SM00719">
    <property type="entry name" value="Plus3"/>
    <property type="match status" value="1"/>
</dbReference>
<evidence type="ECO:0000259" key="9">
    <source>
        <dbReference type="PROSITE" id="PS51360"/>
    </source>
</evidence>
<dbReference type="Gene3D" id="3.90.70.200">
    <property type="entry name" value="Plus-3 domain"/>
    <property type="match status" value="1"/>
</dbReference>
<dbReference type="InterPro" id="IPR011011">
    <property type="entry name" value="Znf_FYVE_PHD"/>
</dbReference>
<feature type="compositionally biased region" description="Polar residues" evidence="6">
    <location>
        <begin position="1259"/>
        <end position="1275"/>
    </location>
</feature>
<proteinExistence type="predicted"/>
<feature type="compositionally biased region" description="Basic and acidic residues" evidence="6">
    <location>
        <begin position="13"/>
        <end position="25"/>
    </location>
</feature>
<feature type="domain" description="DM2" evidence="10">
    <location>
        <begin position="387"/>
        <end position="470"/>
    </location>
</feature>
<dbReference type="PROSITE" id="PS01359">
    <property type="entry name" value="ZF_PHD_1"/>
    <property type="match status" value="1"/>
</dbReference>
<dbReference type="CDD" id="cd00072">
    <property type="entry name" value="GYF"/>
    <property type="match status" value="1"/>
</dbReference>
<dbReference type="CDD" id="cd15568">
    <property type="entry name" value="PHD5_NSD"/>
    <property type="match status" value="1"/>
</dbReference>
<dbReference type="PANTHER" id="PTHR46695">
    <property type="entry name" value="ZINC FINGER CCCH DOMAIN-CONTAINING PROTEIN 44-RELATED"/>
    <property type="match status" value="1"/>
</dbReference>
<dbReference type="CDD" id="cd10567">
    <property type="entry name" value="SWIB-MDM2_like"/>
    <property type="match status" value="1"/>
</dbReference>
<evidence type="ECO:0000259" key="8">
    <source>
        <dbReference type="PROSITE" id="PS50829"/>
    </source>
</evidence>
<feature type="domain" description="PHD-type" evidence="7">
    <location>
        <begin position="170"/>
        <end position="236"/>
    </location>
</feature>
<feature type="compositionally biased region" description="Basic and acidic residues" evidence="6">
    <location>
        <begin position="809"/>
        <end position="824"/>
    </location>
</feature>
<comment type="caution">
    <text evidence="11">The sequence shown here is derived from an EMBL/GenBank/DDBJ whole genome shotgun (WGS) entry which is preliminary data.</text>
</comment>
<feature type="region of interest" description="Disordered" evidence="6">
    <location>
        <begin position="1"/>
        <end position="36"/>
    </location>
</feature>
<evidence type="ECO:0000256" key="2">
    <source>
        <dbReference type="ARBA" id="ARBA00022771"/>
    </source>
</evidence>
<feature type="compositionally biased region" description="Polar residues" evidence="6">
    <location>
        <begin position="1347"/>
        <end position="1363"/>
    </location>
</feature>
<feature type="region of interest" description="Disordered" evidence="6">
    <location>
        <begin position="1065"/>
        <end position="1276"/>
    </location>
</feature>
<dbReference type="PANTHER" id="PTHR46695:SF5">
    <property type="entry name" value="RNA POLYMERASE-ASSOCIATED PROTEIN RTF1 HOMOLOG"/>
    <property type="match status" value="1"/>
</dbReference>
<dbReference type="InterPro" id="IPR003121">
    <property type="entry name" value="SWIB_MDM2_domain"/>
</dbReference>
<feature type="compositionally biased region" description="Polar residues" evidence="6">
    <location>
        <begin position="1221"/>
        <end position="1243"/>
    </location>
</feature>
<dbReference type="SUPFAM" id="SSF47592">
    <property type="entry name" value="SWIB/MDM2 domain"/>
    <property type="match status" value="1"/>
</dbReference>
<feature type="region of interest" description="Disordered" evidence="6">
    <location>
        <begin position="1334"/>
        <end position="1404"/>
    </location>
</feature>
<dbReference type="InterPro" id="IPR004343">
    <property type="entry name" value="Plus-3_dom"/>
</dbReference>
<dbReference type="InterPro" id="IPR036128">
    <property type="entry name" value="Plus3-like_sf"/>
</dbReference>
<feature type="domain" description="GYF" evidence="8">
    <location>
        <begin position="971"/>
        <end position="1025"/>
    </location>
</feature>
<evidence type="ECO:0000259" key="10">
    <source>
        <dbReference type="PROSITE" id="PS51925"/>
    </source>
</evidence>
<dbReference type="Gene3D" id="3.30.1490.40">
    <property type="match status" value="1"/>
</dbReference>
<evidence type="ECO:0000256" key="5">
    <source>
        <dbReference type="PROSITE-ProRule" id="PRU00146"/>
    </source>
</evidence>
<keyword evidence="1" id="KW-0479">Metal-binding</keyword>
<evidence type="ECO:0000256" key="6">
    <source>
        <dbReference type="SAM" id="MobiDB-lite"/>
    </source>
</evidence>
<feature type="region of interest" description="Disordered" evidence="6">
    <location>
        <begin position="316"/>
        <end position="391"/>
    </location>
</feature>
<keyword evidence="2 5" id="KW-0863">Zinc-finger</keyword>
<evidence type="ECO:0000313" key="12">
    <source>
        <dbReference type="Proteomes" id="UP001417504"/>
    </source>
</evidence>
<feature type="compositionally biased region" description="Polar residues" evidence="6">
    <location>
        <begin position="954"/>
        <end position="966"/>
    </location>
</feature>
<dbReference type="Pfam" id="PF02213">
    <property type="entry name" value="GYF"/>
    <property type="match status" value="1"/>
</dbReference>
<dbReference type="Pfam" id="PF03126">
    <property type="entry name" value="Plus-3"/>
    <property type="match status" value="1"/>
</dbReference>
<dbReference type="SMART" id="SM00249">
    <property type="entry name" value="PHD"/>
    <property type="match status" value="1"/>
</dbReference>
<feature type="compositionally biased region" description="Polar residues" evidence="6">
    <location>
        <begin position="1155"/>
        <end position="1179"/>
    </location>
</feature>
<dbReference type="InterPro" id="IPR013083">
    <property type="entry name" value="Znf_RING/FYVE/PHD"/>
</dbReference>
<evidence type="ECO:0000259" key="7">
    <source>
        <dbReference type="PROSITE" id="PS50016"/>
    </source>
</evidence>
<dbReference type="PROSITE" id="PS51360">
    <property type="entry name" value="PLUS3"/>
    <property type="match status" value="1"/>
</dbReference>
<dbReference type="InterPro" id="IPR019786">
    <property type="entry name" value="Zinc_finger_PHD-type_CS"/>
</dbReference>
<dbReference type="GO" id="GO:0003677">
    <property type="term" value="F:DNA binding"/>
    <property type="evidence" value="ECO:0007669"/>
    <property type="project" value="UniProtKB-KW"/>
</dbReference>
<dbReference type="Pfam" id="PF02201">
    <property type="entry name" value="SWIB"/>
    <property type="match status" value="1"/>
</dbReference>
<feature type="compositionally biased region" description="Polar residues" evidence="6">
    <location>
        <begin position="1117"/>
        <end position="1131"/>
    </location>
</feature>
<evidence type="ECO:0000256" key="4">
    <source>
        <dbReference type="ARBA" id="ARBA00023125"/>
    </source>
</evidence>
<evidence type="ECO:0000313" key="11">
    <source>
        <dbReference type="EMBL" id="KAK9129717.1"/>
    </source>
</evidence>
<dbReference type="PROSITE" id="PS50016">
    <property type="entry name" value="ZF_PHD_2"/>
    <property type="match status" value="1"/>
</dbReference>
<evidence type="ECO:0008006" key="13">
    <source>
        <dbReference type="Google" id="ProtNLM"/>
    </source>
</evidence>
<sequence>MEEDEERSGVVAPREDDHSNEDKLDQSLPEPLDSQVSQDVGVVVLPEMDDSELVNGFPIDPVEEEVDLASEEGAPTVATAEEVVSAEEVETEVEAVEAEAEAVDTEAEGMEAEAEAVEAEAEAVETEAEAEAESEAAEANASSGKRKRGRPAKGLPKASSSAKKKEKGEEDVCFICFDGGNLVLCDRRGCPKAYHPSCVNRDEAFFRSKGRWNCGWHICSNCEKGAQFMCYTCTYSLCKGCMKESEFFCIRGNRGLCETCMRTVTLIEKSEHENKEMAQIDFNDKNSWEYLFKEYWMDLKGKLLLTSEEIAQAKNPLKGSGMPVQKEESSDELYDVNGDQDSHSDSSAGHTEVINPKKRKPKKRSKAIKGDSVSNDLRKVGTKGKSTSNENEWASKELLDLVAHMKNGDTSMLSQFDVQALLLEYIKQNNLRDPRRKSQIVCDMRLEKLFGKPRVGHFEMLKLLELHFLVKEETPADDVQEDISKETNQLDADANDDTLPKVGTDKRRKTKKRGERAFQTNLDDYAAVDVHNINLLYLRRNLMEDLLEDGEKFHDKVVGSFVRIRISGAGQKQDMYRLVQVVGTRKAQEPYKTGKRSTDVLLEILNLNKTEAITIDIISNQAFTEDECKRLRQSIKCGLIGRMTVGEVQEKALALQEWLETEKARLSHLRDRANLVRTSKVTLLDLHGHISGSSLPEILGFLSLIACLCVRDHIILLMLMSYSFETSKNFMYGGMQGAVYTVCNVAKACRLYLLFFYLDEVVPKTILDEMVPWYHQNKIQSCFFFFLGECVEKLELLNKNEERQRRLQEIPEVHDDPNMDPNHESEEDEVEQDDKKQDYFNRQREAGLSRKAREPISPGKGSPVAATWSGARKSPSSTWDSSRNVPAKGAWEKGGSGDRTVDSLRSEGNNPHQSDSWGKPKNQSHSTGTDSGSWSGQNVLRSGSSSGIVPGTAVSPQPSGSEQSAAFSENDKFWHYKDPSGKMQGPFSMVQLRKWNTTGYFPVDLRIWKTTERQEDSILLTDALAGKFHKEMPLWSRRENDWSGGFPERTNSTWTDKNGIDRSWSSIGKDASSPINGSNVLMRSDGRESGSSSRSLSLTNLKVEQSVHPSRAWESPRGNNNAWSNVSMQSPGPSPNVLAPSRLAPFNQGEDARRWNTSQNSGSTRDSRSGTLPQSNYGNALSVETPKFSSSGGWAPVKGYESNSTNLPSPTPMPSGAGWSGQVSGQPAISIPETNPSTGSNLVHHTPTAMPWSARPSRWDSSPATAMNNNQNNSVAPFDAQKLSKPWESGTNTVNPAWGIGVNENPNIRLRVIPENPSVLLPQGNTNSGWGVPAQGNAESRWEAATAAQTNKKTSQGTLTQADPNAGWGLGAANAGACGSQQPRGGDNSRGFGGGEGGRRSWNT</sequence>
<dbReference type="FunFam" id="3.90.70.200:FF:000002">
    <property type="entry name" value="Zinc finger CCCH domain-containing protein 19"/>
    <property type="match status" value="1"/>
</dbReference>
<dbReference type="Gene3D" id="3.30.40.10">
    <property type="entry name" value="Zinc/RING finger domain, C3HC4 (zinc finger)"/>
    <property type="match status" value="1"/>
</dbReference>
<organism evidence="11 12">
    <name type="scientific">Stephania japonica</name>
    <dbReference type="NCBI Taxonomy" id="461633"/>
    <lineage>
        <taxon>Eukaryota</taxon>
        <taxon>Viridiplantae</taxon>
        <taxon>Streptophyta</taxon>
        <taxon>Embryophyta</taxon>
        <taxon>Tracheophyta</taxon>
        <taxon>Spermatophyta</taxon>
        <taxon>Magnoliopsida</taxon>
        <taxon>Ranunculales</taxon>
        <taxon>Menispermaceae</taxon>
        <taxon>Menispermoideae</taxon>
        <taxon>Cissampelideae</taxon>
        <taxon>Stephania</taxon>
    </lineage>
</organism>
<dbReference type="FunFam" id="3.30.40.10:FF:000303">
    <property type="entry name" value="Zinc finger CCCH domain-containing protein 19"/>
    <property type="match status" value="1"/>
</dbReference>
<keyword evidence="3" id="KW-0862">Zinc</keyword>
<feature type="compositionally biased region" description="Basic and acidic residues" evidence="6">
    <location>
        <begin position="833"/>
        <end position="854"/>
    </location>
</feature>
<feature type="region of interest" description="Disordered" evidence="6">
    <location>
        <begin position="485"/>
        <end position="514"/>
    </location>
</feature>
<dbReference type="PROSITE" id="PS51925">
    <property type="entry name" value="SWIB_MDM2"/>
    <property type="match status" value="1"/>
</dbReference>
<feature type="compositionally biased region" description="Basic and acidic residues" evidence="6">
    <location>
        <begin position="895"/>
        <end position="905"/>
    </location>
</feature>
<evidence type="ECO:0000256" key="1">
    <source>
        <dbReference type="ARBA" id="ARBA00022723"/>
    </source>
</evidence>
<feature type="compositionally biased region" description="Low complexity" evidence="6">
    <location>
        <begin position="152"/>
        <end position="161"/>
    </location>
</feature>
<dbReference type="SUPFAM" id="SSF57903">
    <property type="entry name" value="FYVE/PHD zinc finger"/>
    <property type="match status" value="1"/>
</dbReference>
<name>A0AAP0J8L8_9MAGN</name>
<feature type="compositionally biased region" description="Basic residues" evidence="6">
    <location>
        <begin position="356"/>
        <end position="367"/>
    </location>
</feature>
<protein>
    <recommendedName>
        <fullName evidence="13">Zinc finger CCCH domain-containing protein 19</fullName>
    </recommendedName>
</protein>
<dbReference type="SUPFAM" id="SSF55277">
    <property type="entry name" value="GYF domain"/>
    <property type="match status" value="1"/>
</dbReference>
<feature type="domain" description="Plus3" evidence="9">
    <location>
        <begin position="527"/>
        <end position="660"/>
    </location>
</feature>
<dbReference type="InterPro" id="IPR019787">
    <property type="entry name" value="Znf_PHD-finger"/>
</dbReference>
<evidence type="ECO:0000256" key="3">
    <source>
        <dbReference type="ARBA" id="ARBA00022833"/>
    </source>
</evidence>
<reference evidence="11 12" key="1">
    <citation type="submission" date="2024-01" db="EMBL/GenBank/DDBJ databases">
        <title>Genome assemblies of Stephania.</title>
        <authorList>
            <person name="Yang L."/>
        </authorList>
    </citation>
    <scope>NUCLEOTIDE SEQUENCE [LARGE SCALE GENOMIC DNA]</scope>
    <source>
        <strain evidence="11">QJT</strain>
        <tissue evidence="11">Leaf</tissue>
    </source>
</reference>
<dbReference type="Proteomes" id="UP001417504">
    <property type="component" value="Unassembled WGS sequence"/>
</dbReference>
<dbReference type="InterPro" id="IPR001965">
    <property type="entry name" value="Znf_PHD"/>
</dbReference>